<dbReference type="InterPro" id="IPR027417">
    <property type="entry name" value="P-loop_NTPase"/>
</dbReference>
<feature type="binding site" evidence="8">
    <location>
        <begin position="40"/>
        <end position="42"/>
    </location>
    <ligand>
        <name>GTP</name>
        <dbReference type="ChEBI" id="CHEBI:37565"/>
    </ligand>
</feature>
<name>K9ECT5_9ACTO</name>
<dbReference type="Proteomes" id="UP000009888">
    <property type="component" value="Unassembled WGS sequence"/>
</dbReference>
<keyword evidence="5 8" id="KW-0658">Purine biosynthesis</keyword>
<keyword evidence="2 8" id="KW-0436">Ligase</keyword>
<dbReference type="AlphaFoldDB" id="K9ECT5"/>
<feature type="binding site" description="in other chain" evidence="8">
    <location>
        <begin position="13"/>
        <end position="16"/>
    </location>
    <ligand>
        <name>IMP</name>
        <dbReference type="ChEBI" id="CHEBI:58053"/>
        <note>ligand shared between dimeric partners</note>
    </ligand>
</feature>
<evidence type="ECO:0000256" key="7">
    <source>
        <dbReference type="ARBA" id="ARBA00023134"/>
    </source>
</evidence>
<dbReference type="SUPFAM" id="SSF52540">
    <property type="entry name" value="P-loop containing nucleoside triphosphate hydrolases"/>
    <property type="match status" value="1"/>
</dbReference>
<evidence type="ECO:0000256" key="3">
    <source>
        <dbReference type="ARBA" id="ARBA00022723"/>
    </source>
</evidence>
<evidence type="ECO:0000256" key="6">
    <source>
        <dbReference type="ARBA" id="ARBA00022842"/>
    </source>
</evidence>
<dbReference type="eggNOG" id="COG0104">
    <property type="taxonomic scope" value="Bacteria"/>
</dbReference>
<evidence type="ECO:0000256" key="8">
    <source>
        <dbReference type="HAMAP-Rule" id="MF_00011"/>
    </source>
</evidence>
<organism evidence="11 12">
    <name type="scientific">Actinobaculum massiliense ACS-171-V-Col2</name>
    <dbReference type="NCBI Taxonomy" id="883066"/>
    <lineage>
        <taxon>Bacteria</taxon>
        <taxon>Bacillati</taxon>
        <taxon>Actinomycetota</taxon>
        <taxon>Actinomycetes</taxon>
        <taxon>Actinomycetales</taxon>
        <taxon>Actinomycetaceae</taxon>
        <taxon>Actinobaculum</taxon>
    </lineage>
</organism>
<dbReference type="GO" id="GO:0004019">
    <property type="term" value="F:adenylosuccinate synthase activity"/>
    <property type="evidence" value="ECO:0007669"/>
    <property type="project" value="UniProtKB-UniRule"/>
</dbReference>
<dbReference type="GO" id="GO:0046040">
    <property type="term" value="P:IMP metabolic process"/>
    <property type="evidence" value="ECO:0007669"/>
    <property type="project" value="TreeGrafter"/>
</dbReference>
<feature type="binding site" evidence="8">
    <location>
        <position position="304"/>
    </location>
    <ligand>
        <name>GTP</name>
        <dbReference type="ChEBI" id="CHEBI:37565"/>
    </ligand>
</feature>
<dbReference type="GO" id="GO:0044208">
    <property type="term" value="P:'de novo' AMP biosynthetic process"/>
    <property type="evidence" value="ECO:0007669"/>
    <property type="project" value="UniProtKB-UniRule"/>
</dbReference>
<feature type="binding site" evidence="8">
    <location>
        <begin position="330"/>
        <end position="332"/>
    </location>
    <ligand>
        <name>GTP</name>
        <dbReference type="ChEBI" id="CHEBI:37565"/>
    </ligand>
</feature>
<feature type="binding site" description="in other chain" evidence="8">
    <location>
        <position position="128"/>
    </location>
    <ligand>
        <name>IMP</name>
        <dbReference type="ChEBI" id="CHEBI:58053"/>
        <note>ligand shared between dimeric partners</note>
    </ligand>
</feature>
<dbReference type="InterPro" id="IPR042109">
    <property type="entry name" value="Adenylosuccinate_synth_dom1"/>
</dbReference>
<evidence type="ECO:0000313" key="11">
    <source>
        <dbReference type="EMBL" id="EKU95084.1"/>
    </source>
</evidence>
<comment type="subcellular location">
    <subcellularLocation>
        <location evidence="8">Cytoplasm</location>
    </subcellularLocation>
</comment>
<comment type="cofactor">
    <cofactor evidence="8">
        <name>Mg(2+)</name>
        <dbReference type="ChEBI" id="CHEBI:18420"/>
    </cofactor>
    <text evidence="8">Binds 1 Mg(2+) ion per subunit.</text>
</comment>
<dbReference type="HAMAP" id="MF_00011">
    <property type="entry name" value="Adenylosucc_synth"/>
    <property type="match status" value="1"/>
</dbReference>
<dbReference type="InterPro" id="IPR001114">
    <property type="entry name" value="Adenylosuccinate_synthetase"/>
</dbReference>
<protein>
    <recommendedName>
        <fullName evidence="8 10">Adenylosuccinate synthetase</fullName>
        <shortName evidence="8">AMPSase</shortName>
        <shortName evidence="8">AdSS</shortName>
        <ecNumber evidence="8 10">6.3.4.4</ecNumber>
    </recommendedName>
    <alternativeName>
        <fullName evidence="8">IMP--aspartate ligase</fullName>
    </alternativeName>
</protein>
<reference evidence="11 12" key="1">
    <citation type="submission" date="2012-09" db="EMBL/GenBank/DDBJ databases">
        <title>The Genome Sequence of Actinobaculum massiliae ACS-171-V-COL2.</title>
        <authorList>
            <consortium name="The Broad Institute Genome Sequencing Platform"/>
            <person name="Earl A."/>
            <person name="Ward D."/>
            <person name="Feldgarden M."/>
            <person name="Gevers D."/>
            <person name="Saerens B."/>
            <person name="Vaneechoutte M."/>
            <person name="Walker B."/>
            <person name="Young S.K."/>
            <person name="Zeng Q."/>
            <person name="Gargeya S."/>
            <person name="Fitzgerald M."/>
            <person name="Haas B."/>
            <person name="Abouelleil A."/>
            <person name="Alvarado L."/>
            <person name="Arachchi H.M."/>
            <person name="Berlin A."/>
            <person name="Chapman S.B."/>
            <person name="Goldberg J."/>
            <person name="Griggs A."/>
            <person name="Gujja S."/>
            <person name="Hansen M."/>
            <person name="Howarth C."/>
            <person name="Imamovic A."/>
            <person name="Larimer J."/>
            <person name="McCowen C."/>
            <person name="Montmayeur A."/>
            <person name="Murphy C."/>
            <person name="Neiman D."/>
            <person name="Pearson M."/>
            <person name="Priest M."/>
            <person name="Roberts A."/>
            <person name="Saif S."/>
            <person name="Shea T."/>
            <person name="Sisk P."/>
            <person name="Sykes S."/>
            <person name="Wortman J."/>
            <person name="Nusbaum C."/>
            <person name="Birren B."/>
        </authorList>
    </citation>
    <scope>NUCLEOTIDE SEQUENCE [LARGE SCALE GENOMIC DNA]</scope>
    <source>
        <strain evidence="12">ACS-171-V-Col2</strain>
    </source>
</reference>
<comment type="pathway">
    <text evidence="8 10">Purine metabolism; AMP biosynthesis via de novo pathway; AMP from IMP: step 1/2.</text>
</comment>
<feature type="binding site" evidence="8">
    <location>
        <position position="142"/>
    </location>
    <ligand>
        <name>IMP</name>
        <dbReference type="ChEBI" id="CHEBI:58053"/>
        <note>ligand shared between dimeric partners</note>
    </ligand>
</feature>
<dbReference type="CDD" id="cd03108">
    <property type="entry name" value="AdSS"/>
    <property type="match status" value="1"/>
</dbReference>
<evidence type="ECO:0000256" key="2">
    <source>
        <dbReference type="ARBA" id="ARBA00022598"/>
    </source>
</evidence>
<dbReference type="GO" id="GO:0005737">
    <property type="term" value="C:cytoplasm"/>
    <property type="evidence" value="ECO:0007669"/>
    <property type="project" value="UniProtKB-SubCell"/>
</dbReference>
<feature type="active site" description="Proton acceptor" evidence="8">
    <location>
        <position position="13"/>
    </location>
</feature>
<dbReference type="InterPro" id="IPR018220">
    <property type="entry name" value="Adenylosuccin_syn_GTP-bd"/>
</dbReference>
<evidence type="ECO:0000256" key="10">
    <source>
        <dbReference type="RuleBase" id="RU000520"/>
    </source>
</evidence>
<dbReference type="InterPro" id="IPR033128">
    <property type="entry name" value="Adenylosuccin_syn_Lys_AS"/>
</dbReference>
<comment type="similarity">
    <text evidence="8 10">Belongs to the adenylosuccinate synthetase family.</text>
</comment>
<feature type="binding site" description="in other chain" evidence="8">
    <location>
        <begin position="38"/>
        <end position="41"/>
    </location>
    <ligand>
        <name>IMP</name>
        <dbReference type="ChEBI" id="CHEBI:58053"/>
        <note>ligand shared between dimeric partners</note>
    </ligand>
</feature>
<feature type="binding site" description="in other chain" evidence="8">
    <location>
        <position position="302"/>
    </location>
    <ligand>
        <name>IMP</name>
        <dbReference type="ChEBI" id="CHEBI:58053"/>
        <note>ligand shared between dimeric partners</note>
    </ligand>
</feature>
<dbReference type="SMART" id="SM00788">
    <property type="entry name" value="Adenylsucc_synt"/>
    <property type="match status" value="1"/>
</dbReference>
<dbReference type="HOGENOM" id="CLU_029848_0_0_11"/>
<evidence type="ECO:0000256" key="5">
    <source>
        <dbReference type="ARBA" id="ARBA00022755"/>
    </source>
</evidence>
<dbReference type="Gene3D" id="1.10.300.10">
    <property type="entry name" value="Adenylosuccinate Synthetase, subunit A, domain 2"/>
    <property type="match status" value="1"/>
</dbReference>
<feature type="binding site" evidence="8">
    <location>
        <begin position="12"/>
        <end position="18"/>
    </location>
    <ligand>
        <name>GTP</name>
        <dbReference type="ChEBI" id="CHEBI:37565"/>
    </ligand>
</feature>
<dbReference type="Gene3D" id="3.90.170.10">
    <property type="entry name" value="Adenylosuccinate Synthetase, subunit A, domain 3"/>
    <property type="match status" value="1"/>
</dbReference>
<sequence length="429" mass="46413">MPAVVILGVQWGDEGKGKATDQLGQRADYVVKFNGGNNAGHTVSVDGEKFALHLLPSGILNSNCVSVIGNGVVVDPQALISEIEELESRGVDTSNLRISANAHVITSYTKMFDGINETALGEHKLGTTRRGIGPTYSDKANRIGIRIQDLFHEERLRERVSLAIAQKNMVLSCIAGEKPIDVDAVVEELLGYADVLRPMVVDASKLLNEALDAGKTVVFEGGQSTLLDLDHGNYPYVTSSNATAGGACTGSGVGPTRIDRVVGIIKAYATRVGEGPFPTEQHGEEGDWLRERGGEYGATTGRPRRTGWFDAPVARYASRVNGLTDMVLTKLDVLTGLEQIPVCVAYEIDGERVEEFPIDTWDFASAKPIYEYHEGWTEDISGAKSFEDLPAAAQDYVRWLESMSGCRFSLIGVGADREQTIVLHDLLGE</sequence>
<dbReference type="PROSITE" id="PS01266">
    <property type="entry name" value="ADENYLOSUCCIN_SYN_1"/>
    <property type="match status" value="1"/>
</dbReference>
<feature type="active site" evidence="9">
    <location>
        <position position="139"/>
    </location>
</feature>
<feature type="binding site" evidence="8">
    <location>
        <position position="13"/>
    </location>
    <ligand>
        <name>Mg(2+)</name>
        <dbReference type="ChEBI" id="CHEBI:18420"/>
    </ligand>
</feature>
<keyword evidence="8" id="KW-0963">Cytoplasm</keyword>
<comment type="catalytic activity">
    <reaction evidence="8 10">
        <text>IMP + L-aspartate + GTP = N(6)-(1,2-dicarboxyethyl)-AMP + GDP + phosphate + 2 H(+)</text>
        <dbReference type="Rhea" id="RHEA:15753"/>
        <dbReference type="ChEBI" id="CHEBI:15378"/>
        <dbReference type="ChEBI" id="CHEBI:29991"/>
        <dbReference type="ChEBI" id="CHEBI:37565"/>
        <dbReference type="ChEBI" id="CHEBI:43474"/>
        <dbReference type="ChEBI" id="CHEBI:57567"/>
        <dbReference type="ChEBI" id="CHEBI:58053"/>
        <dbReference type="ChEBI" id="CHEBI:58189"/>
        <dbReference type="EC" id="6.3.4.4"/>
    </reaction>
</comment>
<accession>K9ECT5</accession>
<dbReference type="UniPathway" id="UPA00075">
    <property type="reaction ID" value="UER00335"/>
</dbReference>
<dbReference type="PROSITE" id="PS00513">
    <property type="entry name" value="ADENYLOSUCCIN_SYN_2"/>
    <property type="match status" value="1"/>
</dbReference>
<dbReference type="PANTHER" id="PTHR11846:SF0">
    <property type="entry name" value="ADENYLOSUCCINATE SYNTHETASE"/>
    <property type="match status" value="1"/>
</dbReference>
<dbReference type="GO" id="GO:0000287">
    <property type="term" value="F:magnesium ion binding"/>
    <property type="evidence" value="ECO:0007669"/>
    <property type="project" value="UniProtKB-UniRule"/>
</dbReference>
<dbReference type="PANTHER" id="PTHR11846">
    <property type="entry name" value="ADENYLOSUCCINATE SYNTHETASE"/>
    <property type="match status" value="1"/>
</dbReference>
<dbReference type="EC" id="6.3.4.4" evidence="8 10"/>
<feature type="binding site" evidence="8">
    <location>
        <begin position="298"/>
        <end position="304"/>
    </location>
    <ligand>
        <name>substrate</name>
    </ligand>
</feature>
<evidence type="ECO:0000313" key="12">
    <source>
        <dbReference type="Proteomes" id="UP000009888"/>
    </source>
</evidence>
<keyword evidence="7 8" id="KW-0342">GTP-binding</keyword>
<comment type="caution">
    <text evidence="11">The sequence shown here is derived from an EMBL/GenBank/DDBJ whole genome shotgun (WGS) entry which is preliminary data.</text>
</comment>
<evidence type="ECO:0000256" key="1">
    <source>
        <dbReference type="ARBA" id="ARBA00011738"/>
    </source>
</evidence>
<dbReference type="Pfam" id="PF00709">
    <property type="entry name" value="Adenylsucc_synt"/>
    <property type="match status" value="1"/>
</dbReference>
<dbReference type="EMBL" id="AGWL01000005">
    <property type="protein sequence ID" value="EKU95084.1"/>
    <property type="molecule type" value="Genomic_DNA"/>
</dbReference>
<feature type="binding site" description="in other chain" evidence="8">
    <location>
        <position position="223"/>
    </location>
    <ligand>
        <name>IMP</name>
        <dbReference type="ChEBI" id="CHEBI:58053"/>
        <note>ligand shared between dimeric partners</note>
    </ligand>
</feature>
<dbReference type="InterPro" id="IPR042110">
    <property type="entry name" value="Adenylosuccinate_synth_dom2"/>
</dbReference>
<dbReference type="RefSeq" id="WP_007001051.1">
    <property type="nucleotide sequence ID" value="NZ_JH992955.1"/>
</dbReference>
<dbReference type="GO" id="GO:0005525">
    <property type="term" value="F:GTP binding"/>
    <property type="evidence" value="ECO:0007669"/>
    <property type="project" value="UniProtKB-UniRule"/>
</dbReference>
<feature type="binding site" evidence="8">
    <location>
        <position position="40"/>
    </location>
    <ligand>
        <name>Mg(2+)</name>
        <dbReference type="ChEBI" id="CHEBI:18420"/>
    </ligand>
</feature>
<dbReference type="FunFam" id="3.90.170.10:FF:000001">
    <property type="entry name" value="Adenylosuccinate synthetase"/>
    <property type="match status" value="1"/>
</dbReference>
<gene>
    <name evidence="8" type="primary">purA</name>
    <name evidence="11" type="ORF">HMPREF9233_00845</name>
</gene>
<comment type="function">
    <text evidence="8">Plays an important role in the de novo pathway of purine nucleotide biosynthesis. Catalyzes the first committed step in the biosynthesis of AMP from IMP.</text>
</comment>
<feature type="binding site" evidence="8">
    <location>
        <begin position="412"/>
        <end position="414"/>
    </location>
    <ligand>
        <name>GTP</name>
        <dbReference type="ChEBI" id="CHEBI:37565"/>
    </ligand>
</feature>
<evidence type="ECO:0000256" key="9">
    <source>
        <dbReference type="PROSITE-ProRule" id="PRU10134"/>
    </source>
</evidence>
<keyword evidence="4 8" id="KW-0547">Nucleotide-binding</keyword>
<proteinExistence type="inferred from homology"/>
<feature type="binding site" description="in other chain" evidence="8">
    <location>
        <position position="238"/>
    </location>
    <ligand>
        <name>IMP</name>
        <dbReference type="ChEBI" id="CHEBI:58053"/>
        <note>ligand shared between dimeric partners</note>
    </ligand>
</feature>
<comment type="subunit">
    <text evidence="1 8">Homodimer.</text>
</comment>
<dbReference type="FunFam" id="1.10.300.10:FF:000001">
    <property type="entry name" value="Adenylosuccinate synthetase"/>
    <property type="match status" value="1"/>
</dbReference>
<feature type="active site" description="Proton donor" evidence="8">
    <location>
        <position position="41"/>
    </location>
</feature>
<dbReference type="PATRIC" id="fig|883066.3.peg.880"/>
<keyword evidence="3 8" id="KW-0479">Metal-binding</keyword>
<dbReference type="NCBIfam" id="TIGR00184">
    <property type="entry name" value="purA"/>
    <property type="match status" value="1"/>
</dbReference>
<dbReference type="NCBIfam" id="NF002223">
    <property type="entry name" value="PRK01117.1"/>
    <property type="match status" value="1"/>
</dbReference>
<keyword evidence="12" id="KW-1185">Reference proteome</keyword>
<dbReference type="Gene3D" id="3.40.440.10">
    <property type="entry name" value="Adenylosuccinate Synthetase, subunit A, domain 1"/>
    <property type="match status" value="1"/>
</dbReference>
<dbReference type="STRING" id="202789.GCA_001457435_01280"/>
<evidence type="ECO:0000256" key="4">
    <source>
        <dbReference type="ARBA" id="ARBA00022741"/>
    </source>
</evidence>
<dbReference type="InterPro" id="IPR042111">
    <property type="entry name" value="Adenylosuccinate_synth_dom3"/>
</dbReference>
<keyword evidence="6 8" id="KW-0460">Magnesium</keyword>